<keyword evidence="4" id="KW-0067">ATP-binding</keyword>
<keyword evidence="5" id="KW-0812">Transmembrane</keyword>
<feature type="transmembrane region" description="Helical" evidence="5">
    <location>
        <begin position="320"/>
        <end position="347"/>
    </location>
</feature>
<dbReference type="OrthoDB" id="10255969at2759"/>
<dbReference type="PROSITE" id="PS50893">
    <property type="entry name" value="ABC_TRANSPORTER_2"/>
    <property type="match status" value="1"/>
</dbReference>
<dbReference type="Proteomes" id="UP000179807">
    <property type="component" value="Unassembled WGS sequence"/>
</dbReference>
<feature type="transmembrane region" description="Helical" evidence="5">
    <location>
        <begin position="222"/>
        <end position="240"/>
    </location>
</feature>
<protein>
    <submittedName>
        <fullName evidence="7">ABC transporter family protein</fullName>
    </submittedName>
</protein>
<dbReference type="Pfam" id="PF00005">
    <property type="entry name" value="ABC_tran"/>
    <property type="match status" value="1"/>
</dbReference>
<dbReference type="VEuPathDB" id="TrichDB:TRFO_08581"/>
<evidence type="ECO:0000313" key="8">
    <source>
        <dbReference type="Proteomes" id="UP000179807"/>
    </source>
</evidence>
<dbReference type="SUPFAM" id="SSF52540">
    <property type="entry name" value="P-loop containing nucleoside triphosphate hydrolases"/>
    <property type="match status" value="1"/>
</dbReference>
<dbReference type="GO" id="GO:0016887">
    <property type="term" value="F:ATP hydrolysis activity"/>
    <property type="evidence" value="ECO:0007669"/>
    <property type="project" value="InterPro"/>
</dbReference>
<name>A0A1J4JNE5_9EUKA</name>
<proteinExistence type="predicted"/>
<dbReference type="SMART" id="SM00382">
    <property type="entry name" value="AAA"/>
    <property type="match status" value="1"/>
</dbReference>
<dbReference type="InterPro" id="IPR003439">
    <property type="entry name" value="ABC_transporter-like_ATP-bd"/>
</dbReference>
<evidence type="ECO:0000259" key="6">
    <source>
        <dbReference type="PROSITE" id="PS50893"/>
    </source>
</evidence>
<dbReference type="InterPro" id="IPR003593">
    <property type="entry name" value="AAA+_ATPase"/>
</dbReference>
<evidence type="ECO:0000256" key="3">
    <source>
        <dbReference type="ARBA" id="ARBA00022741"/>
    </source>
</evidence>
<dbReference type="GO" id="GO:0005524">
    <property type="term" value="F:ATP binding"/>
    <property type="evidence" value="ECO:0007669"/>
    <property type="project" value="UniProtKB-KW"/>
</dbReference>
<comment type="caution">
    <text evidence="7">The sequence shown here is derived from an EMBL/GenBank/DDBJ whole genome shotgun (WGS) entry which is preliminary data.</text>
</comment>
<reference evidence="7" key="1">
    <citation type="submission" date="2016-10" db="EMBL/GenBank/DDBJ databases">
        <authorList>
            <person name="Benchimol M."/>
            <person name="Almeida L.G."/>
            <person name="Vasconcelos A.T."/>
            <person name="Perreira-Neves A."/>
            <person name="Rosa I.A."/>
            <person name="Tasca T."/>
            <person name="Bogo M.R."/>
            <person name="de Souza W."/>
        </authorList>
    </citation>
    <scope>NUCLEOTIDE SEQUENCE [LARGE SCALE GENOMIC DNA]</scope>
    <source>
        <strain evidence="7">K</strain>
    </source>
</reference>
<evidence type="ECO:0000256" key="4">
    <source>
        <dbReference type="ARBA" id="ARBA00022840"/>
    </source>
</evidence>
<dbReference type="PROSITE" id="PS00211">
    <property type="entry name" value="ABC_TRANSPORTER_1"/>
    <property type="match status" value="1"/>
</dbReference>
<gene>
    <name evidence="7" type="ORF">TRFO_08581</name>
</gene>
<keyword evidence="2" id="KW-0677">Repeat</keyword>
<keyword evidence="5" id="KW-1133">Transmembrane helix</keyword>
<keyword evidence="8" id="KW-1185">Reference proteome</keyword>
<keyword evidence="5" id="KW-0472">Membrane</keyword>
<dbReference type="PANTHER" id="PTHR19229">
    <property type="entry name" value="ATP-BINDING CASSETTE TRANSPORTER SUBFAMILY A ABCA"/>
    <property type="match status" value="1"/>
</dbReference>
<feature type="transmembrane region" description="Helical" evidence="5">
    <location>
        <begin position="45"/>
        <end position="67"/>
    </location>
</feature>
<dbReference type="Gene3D" id="3.40.50.300">
    <property type="entry name" value="P-loop containing nucleotide triphosphate hydrolases"/>
    <property type="match status" value="1"/>
</dbReference>
<dbReference type="GeneID" id="94829078"/>
<feature type="domain" description="ABC transporter" evidence="6">
    <location>
        <begin position="465"/>
        <end position="696"/>
    </location>
</feature>
<dbReference type="RefSeq" id="XP_068352166.1">
    <property type="nucleotide sequence ID" value="XM_068494374.1"/>
</dbReference>
<evidence type="ECO:0000256" key="1">
    <source>
        <dbReference type="ARBA" id="ARBA00022448"/>
    </source>
</evidence>
<dbReference type="EMBL" id="MLAK01001026">
    <property type="protein sequence ID" value="OHS99029.1"/>
    <property type="molecule type" value="Genomic_DNA"/>
</dbReference>
<dbReference type="InterPro" id="IPR017871">
    <property type="entry name" value="ABC_transporter-like_CS"/>
</dbReference>
<accession>A0A1J4JNE5</accession>
<dbReference type="GO" id="GO:0016020">
    <property type="term" value="C:membrane"/>
    <property type="evidence" value="ECO:0007669"/>
    <property type="project" value="InterPro"/>
</dbReference>
<dbReference type="AlphaFoldDB" id="A0A1J4JNE5"/>
<keyword evidence="1" id="KW-0813">Transport</keyword>
<dbReference type="InterPro" id="IPR027417">
    <property type="entry name" value="P-loop_NTPase"/>
</dbReference>
<feature type="transmembrane region" description="Helical" evidence="5">
    <location>
        <begin position="353"/>
        <end position="375"/>
    </location>
</feature>
<dbReference type="GO" id="GO:0140359">
    <property type="term" value="F:ABC-type transporter activity"/>
    <property type="evidence" value="ECO:0007669"/>
    <property type="project" value="InterPro"/>
</dbReference>
<dbReference type="GO" id="GO:0005319">
    <property type="term" value="F:lipid transporter activity"/>
    <property type="evidence" value="ECO:0007669"/>
    <property type="project" value="TreeGrafter"/>
</dbReference>
<feature type="transmembrane region" description="Helical" evidence="5">
    <location>
        <begin position="261"/>
        <end position="288"/>
    </location>
</feature>
<evidence type="ECO:0000256" key="5">
    <source>
        <dbReference type="SAM" id="Phobius"/>
    </source>
</evidence>
<sequence length="778" mass="87803">MEQNPESISSETTGIKVEYEDKLSPMMLFFKDLWKLRFRDITKQFFVFYVLSIVVSVVLLTIDMSAVNTVEEDSDPSEIHFGNSNQYFISSTTGIYGNNINITLAPNSSSFIQNFQNHLIQITGKNEIQSFENIQNIRDIFYESPNVGIGAVVNKQVSGENFDVSIVNKDALSMSNTAMMNIIAENYVNQSTTGPINIQFSSKYFAHPNMKASFGFEAVTCYYVILSFCYIALFSSNTIFKFNTNRVLFYLNINGLSDQKMFGTFVLCMILEHLPVAIIDSFVIYFISPSLKESNFFIVLISTLLSALGRVFFAYSSIACFLGTVAFSFHYLIIYLVPVIFMVLSMFRSSIPSIILTILSAFSPSQGYMSSFYVLTKCKEEIGPLTFSKMNIDFDGMTMTLAIILQIVNTLFMFLIMVLFMINNKKIYGQPILGWKNLFNGSKWKSIFRTRNKKKSVMNESSTAIKLKQVDKTYKGHIEVHALNKASCSINPNEIIVMVGPNGSGKSTLIDALIGTIDIDHGSIKFFGQNVNGNYRTVYDNLGIVFQNNVLIDELTVAEHFELIGSLHEFGKQKLENERDVLLNLLELSDSLDKQSHSLSGGQKRKLCIGLALLSNPQLMIFDEPTAGVDVASRQTIWKTLSMFKQTTSLITSHALEEAEQICSRLFVMVKGQISFMGTPAELRVETNCGYILSIVEGETTRDQLLEFAHELIPDTIPHPDKEKSIIMPADLRVADLLEKIEKSKESLNLVKYDIHIQNLEESLIKLIEDEEFEQMHK</sequence>
<keyword evidence="3" id="KW-0547">Nucleotide-binding</keyword>
<dbReference type="CDD" id="cd03263">
    <property type="entry name" value="ABC_subfamily_A"/>
    <property type="match status" value="1"/>
</dbReference>
<dbReference type="PANTHER" id="PTHR19229:SF36">
    <property type="entry name" value="ATP-BINDING CASSETTE SUB-FAMILY A MEMBER 2"/>
    <property type="match status" value="1"/>
</dbReference>
<evidence type="ECO:0000256" key="2">
    <source>
        <dbReference type="ARBA" id="ARBA00022737"/>
    </source>
</evidence>
<feature type="transmembrane region" description="Helical" evidence="5">
    <location>
        <begin position="294"/>
        <end position="313"/>
    </location>
</feature>
<organism evidence="7 8">
    <name type="scientific">Tritrichomonas foetus</name>
    <dbReference type="NCBI Taxonomy" id="1144522"/>
    <lineage>
        <taxon>Eukaryota</taxon>
        <taxon>Metamonada</taxon>
        <taxon>Parabasalia</taxon>
        <taxon>Tritrichomonadida</taxon>
        <taxon>Tritrichomonadidae</taxon>
        <taxon>Tritrichomonas</taxon>
    </lineage>
</organism>
<dbReference type="InterPro" id="IPR026082">
    <property type="entry name" value="ABCA"/>
</dbReference>
<evidence type="ECO:0000313" key="7">
    <source>
        <dbReference type="EMBL" id="OHS99029.1"/>
    </source>
</evidence>
<feature type="transmembrane region" description="Helical" evidence="5">
    <location>
        <begin position="396"/>
        <end position="422"/>
    </location>
</feature>